<evidence type="ECO:0000313" key="1">
    <source>
        <dbReference type="Proteomes" id="UP000694863"/>
    </source>
</evidence>
<organism evidence="1 2">
    <name type="scientific">Echinops telfairi</name>
    <name type="common">Lesser hedgehog tenrec</name>
    <dbReference type="NCBI Taxonomy" id="9371"/>
    <lineage>
        <taxon>Eukaryota</taxon>
        <taxon>Metazoa</taxon>
        <taxon>Chordata</taxon>
        <taxon>Craniata</taxon>
        <taxon>Vertebrata</taxon>
        <taxon>Euteleostomi</taxon>
        <taxon>Mammalia</taxon>
        <taxon>Eutheria</taxon>
        <taxon>Afrotheria</taxon>
        <taxon>Tenrecidae</taxon>
        <taxon>Tenrecinae</taxon>
        <taxon>Echinops</taxon>
    </lineage>
</organism>
<proteinExistence type="predicted"/>
<dbReference type="RefSeq" id="XP_045145327.1">
    <property type="nucleotide sequence ID" value="XM_045289392.1"/>
</dbReference>
<sequence>MIYLHQGTAPSSPMSQNYHCECGAAISQQINLELHVSYTYLAMAHHFACKDVALKNFADYFMQQSYMQRQHVETLLQLQNQNGGCIQFRDITKPEEDHWGSLLSAMGHHLHLQQSIHLSLQDLHWTAGELGVMQLCDFLESQCLNPQSREIEALGVHASNVHNLRGRENRLTEYRFDTCHWDDGNQEKCPGDKRVSESQVPSKHAASTVS</sequence>
<name>A0AC55D0R2_ECHTE</name>
<accession>A0AC55D0R2</accession>
<gene>
    <name evidence="2" type="primary">LOC101648109</name>
</gene>
<protein>
    <submittedName>
        <fullName evidence="2">Ferritin heavy chain-like</fullName>
    </submittedName>
</protein>
<reference evidence="2" key="1">
    <citation type="submission" date="2025-08" db="UniProtKB">
        <authorList>
            <consortium name="RefSeq"/>
        </authorList>
    </citation>
    <scope>IDENTIFICATION</scope>
</reference>
<evidence type="ECO:0000313" key="2">
    <source>
        <dbReference type="RefSeq" id="XP_045145327.1"/>
    </source>
</evidence>
<keyword evidence="1" id="KW-1185">Reference proteome</keyword>
<dbReference type="Proteomes" id="UP000694863">
    <property type="component" value="Unplaced"/>
</dbReference>